<keyword evidence="3" id="KW-1185">Reference proteome</keyword>
<sequence>MHVEKYEKTRESNLDRVKKFFPCPKGAKEHSATSYGGEGAQRAVGSAGGCGKDIGARASVSTDVWTSRTYRRACACKPRGRPGRTSVGTRTGARVQTDVRGEARSDARARVLECMAGECARGRARVLFTREHGLHLKSPK</sequence>
<proteinExistence type="predicted"/>
<organism evidence="2 3">
    <name type="scientific">Punica granatum</name>
    <name type="common">Pomegranate</name>
    <dbReference type="NCBI Taxonomy" id="22663"/>
    <lineage>
        <taxon>Eukaryota</taxon>
        <taxon>Viridiplantae</taxon>
        <taxon>Streptophyta</taxon>
        <taxon>Embryophyta</taxon>
        <taxon>Tracheophyta</taxon>
        <taxon>Spermatophyta</taxon>
        <taxon>Magnoliopsida</taxon>
        <taxon>eudicotyledons</taxon>
        <taxon>Gunneridae</taxon>
        <taxon>Pentapetalae</taxon>
        <taxon>rosids</taxon>
        <taxon>malvids</taxon>
        <taxon>Myrtales</taxon>
        <taxon>Lythraceae</taxon>
        <taxon>Punica</taxon>
    </lineage>
</organism>
<dbReference type="AlphaFoldDB" id="A0A2I0JBI3"/>
<evidence type="ECO:0000256" key="1">
    <source>
        <dbReference type="SAM" id="MobiDB-lite"/>
    </source>
</evidence>
<dbReference type="Proteomes" id="UP000233551">
    <property type="component" value="Unassembled WGS sequence"/>
</dbReference>
<dbReference type="EMBL" id="PGOL01001859">
    <property type="protein sequence ID" value="PKI53383.1"/>
    <property type="molecule type" value="Genomic_DNA"/>
</dbReference>
<comment type="caution">
    <text evidence="2">The sequence shown here is derived from an EMBL/GenBank/DDBJ whole genome shotgun (WGS) entry which is preliminary data.</text>
</comment>
<protein>
    <submittedName>
        <fullName evidence="2">Uncharacterized protein</fullName>
    </submittedName>
</protein>
<gene>
    <name evidence="2" type="ORF">CRG98_026223</name>
</gene>
<evidence type="ECO:0000313" key="2">
    <source>
        <dbReference type="EMBL" id="PKI53383.1"/>
    </source>
</evidence>
<accession>A0A2I0JBI3</accession>
<feature type="region of interest" description="Disordered" evidence="1">
    <location>
        <begin position="77"/>
        <end position="102"/>
    </location>
</feature>
<evidence type="ECO:0000313" key="3">
    <source>
        <dbReference type="Proteomes" id="UP000233551"/>
    </source>
</evidence>
<reference evidence="2 3" key="1">
    <citation type="submission" date="2017-11" db="EMBL/GenBank/DDBJ databases">
        <title>De-novo sequencing of pomegranate (Punica granatum L.) genome.</title>
        <authorList>
            <person name="Akparov Z."/>
            <person name="Amiraslanov A."/>
            <person name="Hajiyeva S."/>
            <person name="Abbasov M."/>
            <person name="Kaur K."/>
            <person name="Hamwieh A."/>
            <person name="Solovyev V."/>
            <person name="Salamov A."/>
            <person name="Braich B."/>
            <person name="Kosarev P."/>
            <person name="Mahmoud A."/>
            <person name="Hajiyev E."/>
            <person name="Babayeva S."/>
            <person name="Izzatullayeva V."/>
            <person name="Mammadov A."/>
            <person name="Mammadov A."/>
            <person name="Sharifova S."/>
            <person name="Ojaghi J."/>
            <person name="Eynullazada K."/>
            <person name="Bayramov B."/>
            <person name="Abdulazimova A."/>
            <person name="Shahmuradov I."/>
        </authorList>
    </citation>
    <scope>NUCLEOTIDE SEQUENCE [LARGE SCALE GENOMIC DNA]</scope>
    <source>
        <strain evidence="3">cv. AG2017</strain>
        <tissue evidence="2">Leaf</tissue>
    </source>
</reference>
<name>A0A2I0JBI3_PUNGR</name>